<evidence type="ECO:0000313" key="16">
    <source>
        <dbReference type="Proteomes" id="UP001498771"/>
    </source>
</evidence>
<evidence type="ECO:0000256" key="12">
    <source>
        <dbReference type="ARBA" id="ARBA00023242"/>
    </source>
</evidence>
<reference evidence="15 16" key="1">
    <citation type="submission" date="2024-03" db="EMBL/GenBank/DDBJ databases">
        <title>Genome-scale model development and genomic sequencing of the oleaginous clade Lipomyces.</title>
        <authorList>
            <consortium name="Lawrence Berkeley National Laboratory"/>
            <person name="Czajka J.J."/>
            <person name="Han Y."/>
            <person name="Kim J."/>
            <person name="Mondo S.J."/>
            <person name="Hofstad B.A."/>
            <person name="Robles A."/>
            <person name="Haridas S."/>
            <person name="Riley R."/>
            <person name="LaButti K."/>
            <person name="Pangilinan J."/>
            <person name="Andreopoulos W."/>
            <person name="Lipzen A."/>
            <person name="Yan J."/>
            <person name="Wang M."/>
            <person name="Ng V."/>
            <person name="Grigoriev I.V."/>
            <person name="Spatafora J.W."/>
            <person name="Magnuson J.K."/>
            <person name="Baker S.E."/>
            <person name="Pomraning K.R."/>
        </authorList>
    </citation>
    <scope>NUCLEOTIDE SEQUENCE [LARGE SCALE GENOMIC DNA]</scope>
    <source>
        <strain evidence="15 16">Phaff 52-87</strain>
    </source>
</reference>
<keyword evidence="6" id="KW-0509">mRNA transport</keyword>
<sequence length="605" mass="69757">MAAGPRAFPQTSSGRADATHYHVLYSGVLQIRFAMLVKTTFFMIYFPNCVLTFFRYGWVWALIPFRAIVLTAGIFGIYVLRKARLHVDDRTPPSLLYQLKQRIFCKSYSRILIVYSFYVALFLFFYCREFSGLTVFAPKKAFELYRLNEKRVSLSVLALVDAAIFSAYYCWFDLDRIQLSNVKDDPMQEVLRSVVPSITLALKLSVLSILSFVTVIYPSVRSSVWIFSLNIARFFTKFNKEHELHRSNIMGPFPFPIFHWFLFTFLLFFSWRMANYMFNIYLARGSRHRGKLISEKSSDPNGSLITGLRSTKRLFTKRTAFQELAYIAQNDGRRRDNIYRDIEKPTIWSQICSECISVVTDMRNMFSLDKKAVAGKTNAPAASRPPIQPTPSSSPTPVTIKPRKDNIFVSSRASPVASVENRVLKSVQDPQAVQSTVVIGWLDQLQATAKAWFKAANAYREIFLKHPISIPFRWTIERKVARLASNKDMYSDAVTALSYFLDYSLAEDTYGTVQHDIPRIMNELEITMTALEKFQMNQPLEPSDTAAWLYRESAGKPIDLPELNEIYDITEEGFLRIYQRFAEYLHDIPLTSNVKQRCQSYAAQF</sequence>
<keyword evidence="7" id="KW-0653">Protein transport</keyword>
<evidence type="ECO:0000256" key="6">
    <source>
        <dbReference type="ARBA" id="ARBA00022816"/>
    </source>
</evidence>
<protein>
    <submittedName>
        <fullName evidence="15">Nucleoporin protein Ndc1-Nup</fullName>
    </submittedName>
</protein>
<comment type="similarity">
    <text evidence="3">Belongs to the NDC1 family.</text>
</comment>
<keyword evidence="11 14" id="KW-0472">Membrane</keyword>
<evidence type="ECO:0000256" key="2">
    <source>
        <dbReference type="ARBA" id="ARBA00004567"/>
    </source>
</evidence>
<dbReference type="PANTHER" id="PTHR13269:SF6">
    <property type="entry name" value="NUCLEOPORIN NDC1"/>
    <property type="match status" value="1"/>
</dbReference>
<keyword evidence="4" id="KW-0813">Transport</keyword>
<evidence type="ECO:0000256" key="10">
    <source>
        <dbReference type="ARBA" id="ARBA00023132"/>
    </source>
</evidence>
<feature type="transmembrane region" description="Helical" evidence="14">
    <location>
        <begin position="152"/>
        <end position="172"/>
    </location>
</feature>
<name>A0ABR1F4L7_9ASCO</name>
<feature type="transmembrane region" description="Helical" evidence="14">
    <location>
        <begin position="257"/>
        <end position="282"/>
    </location>
</feature>
<gene>
    <name evidence="15" type="ORF">BZA70DRAFT_311297</name>
</gene>
<feature type="region of interest" description="Disordered" evidence="13">
    <location>
        <begin position="377"/>
        <end position="401"/>
    </location>
</feature>
<dbReference type="Proteomes" id="UP001498771">
    <property type="component" value="Unassembled WGS sequence"/>
</dbReference>
<evidence type="ECO:0000256" key="3">
    <source>
        <dbReference type="ARBA" id="ARBA00005760"/>
    </source>
</evidence>
<feature type="transmembrane region" description="Helical" evidence="14">
    <location>
        <begin position="108"/>
        <end position="126"/>
    </location>
</feature>
<keyword evidence="8 14" id="KW-1133">Transmembrane helix</keyword>
<keyword evidence="9" id="KW-0811">Translocation</keyword>
<feature type="transmembrane region" description="Helical" evidence="14">
    <location>
        <begin position="193"/>
        <end position="217"/>
    </location>
</feature>
<evidence type="ECO:0000256" key="7">
    <source>
        <dbReference type="ARBA" id="ARBA00022927"/>
    </source>
</evidence>
<evidence type="ECO:0000313" key="15">
    <source>
        <dbReference type="EMBL" id="KAK7204803.1"/>
    </source>
</evidence>
<organism evidence="15 16">
    <name type="scientific">Myxozyma melibiosi</name>
    <dbReference type="NCBI Taxonomy" id="54550"/>
    <lineage>
        <taxon>Eukaryota</taxon>
        <taxon>Fungi</taxon>
        <taxon>Dikarya</taxon>
        <taxon>Ascomycota</taxon>
        <taxon>Saccharomycotina</taxon>
        <taxon>Lipomycetes</taxon>
        <taxon>Lipomycetales</taxon>
        <taxon>Lipomycetaceae</taxon>
        <taxon>Myxozyma</taxon>
    </lineage>
</organism>
<evidence type="ECO:0000256" key="4">
    <source>
        <dbReference type="ARBA" id="ARBA00022448"/>
    </source>
</evidence>
<keyword evidence="16" id="KW-1185">Reference proteome</keyword>
<evidence type="ECO:0000256" key="8">
    <source>
        <dbReference type="ARBA" id="ARBA00022989"/>
    </source>
</evidence>
<dbReference type="InterPro" id="IPR019049">
    <property type="entry name" value="Nucleoporin_prot_Ndc1/Nup"/>
</dbReference>
<proteinExistence type="inferred from homology"/>
<keyword evidence="10" id="KW-0906">Nuclear pore complex</keyword>
<evidence type="ECO:0000256" key="1">
    <source>
        <dbReference type="ARBA" id="ARBA00004232"/>
    </source>
</evidence>
<keyword evidence="5 14" id="KW-0812">Transmembrane</keyword>
<dbReference type="EMBL" id="JBBJBU010000007">
    <property type="protein sequence ID" value="KAK7204803.1"/>
    <property type="molecule type" value="Genomic_DNA"/>
</dbReference>
<comment type="subcellular location">
    <subcellularLocation>
        <location evidence="1">Nucleus membrane</location>
        <topology evidence="1">Multi-pass membrane protein</topology>
    </subcellularLocation>
    <subcellularLocation>
        <location evidence="2">Nucleus</location>
        <location evidence="2">Nuclear pore complex</location>
    </subcellularLocation>
</comment>
<dbReference type="PANTHER" id="PTHR13269">
    <property type="entry name" value="NUCLEOPORIN NDC1"/>
    <property type="match status" value="1"/>
</dbReference>
<evidence type="ECO:0000256" key="5">
    <source>
        <dbReference type="ARBA" id="ARBA00022692"/>
    </source>
</evidence>
<keyword evidence="12" id="KW-0539">Nucleus</keyword>
<evidence type="ECO:0000256" key="14">
    <source>
        <dbReference type="SAM" id="Phobius"/>
    </source>
</evidence>
<evidence type="ECO:0000256" key="11">
    <source>
        <dbReference type="ARBA" id="ARBA00023136"/>
    </source>
</evidence>
<feature type="transmembrane region" description="Helical" evidence="14">
    <location>
        <begin position="58"/>
        <end position="80"/>
    </location>
</feature>
<feature type="transmembrane region" description="Helical" evidence="14">
    <location>
        <begin position="21"/>
        <end position="46"/>
    </location>
</feature>
<dbReference type="RefSeq" id="XP_064767836.1">
    <property type="nucleotide sequence ID" value="XM_064914950.1"/>
</dbReference>
<dbReference type="Pfam" id="PF09531">
    <property type="entry name" value="Ndc1_Nup"/>
    <property type="match status" value="1"/>
</dbReference>
<dbReference type="GeneID" id="90040462"/>
<comment type="caution">
    <text evidence="15">The sequence shown here is derived from an EMBL/GenBank/DDBJ whole genome shotgun (WGS) entry which is preliminary data.</text>
</comment>
<accession>A0ABR1F4L7</accession>
<evidence type="ECO:0000256" key="13">
    <source>
        <dbReference type="SAM" id="MobiDB-lite"/>
    </source>
</evidence>
<evidence type="ECO:0000256" key="9">
    <source>
        <dbReference type="ARBA" id="ARBA00023010"/>
    </source>
</evidence>